<feature type="domain" description="BRO1" evidence="2">
    <location>
        <begin position="12"/>
        <end position="531"/>
    </location>
</feature>
<accession>A0AAU9KQ01</accession>
<evidence type="ECO:0000259" key="2">
    <source>
        <dbReference type="SMART" id="SM01041"/>
    </source>
</evidence>
<dbReference type="PANTHER" id="PTHR23032:SF13">
    <property type="entry name" value="BRO1 DOMAIN-CONTAINING PROTEIN BROX"/>
    <property type="match status" value="1"/>
</dbReference>
<evidence type="ECO:0000313" key="6">
    <source>
        <dbReference type="Proteomes" id="UP001160483"/>
    </source>
</evidence>
<organism evidence="3 6">
    <name type="scientific">Peronospora belbahrii</name>
    <dbReference type="NCBI Taxonomy" id="622444"/>
    <lineage>
        <taxon>Eukaryota</taxon>
        <taxon>Sar</taxon>
        <taxon>Stramenopiles</taxon>
        <taxon>Oomycota</taxon>
        <taxon>Peronosporomycetes</taxon>
        <taxon>Peronosporales</taxon>
        <taxon>Peronosporaceae</taxon>
        <taxon>Peronospora</taxon>
    </lineage>
</organism>
<reference evidence="3 5" key="1">
    <citation type="submission" date="2021-11" db="EMBL/GenBank/DDBJ databases">
        <authorList>
            <person name="Islam A."/>
            <person name="Islam S."/>
            <person name="Flora M.S."/>
            <person name="Rahman M."/>
            <person name="Ziaur R.M."/>
            <person name="Epstein J.H."/>
            <person name="Hassan M."/>
            <person name="Klassen M."/>
            <person name="Woodard K."/>
            <person name="Webb A."/>
            <person name="Webby R.J."/>
            <person name="El Zowalaty M.E."/>
        </authorList>
    </citation>
    <scope>NUCLEOTIDE SEQUENCE</scope>
    <source>
        <strain evidence="4">Pbs1</strain>
        <strain evidence="3">Pbs3</strain>
    </source>
</reference>
<comment type="similarity">
    <text evidence="1">Belongs to the BROX family.</text>
</comment>
<dbReference type="Pfam" id="PF03097">
    <property type="entry name" value="BRO1"/>
    <property type="match status" value="1"/>
</dbReference>
<dbReference type="EMBL" id="CAKKTJ010000100">
    <property type="protein sequence ID" value="CAH0474237.1"/>
    <property type="molecule type" value="Genomic_DNA"/>
</dbReference>
<dbReference type="InterPro" id="IPR004328">
    <property type="entry name" value="BRO1_dom"/>
</dbReference>
<name>A0AAU9KQ01_9STRA</name>
<gene>
    <name evidence="4" type="ORF">PBS001_LOCUS931</name>
    <name evidence="3" type="ORF">PBS003_LOCUS1098</name>
</gene>
<comment type="caution">
    <text evidence="3">The sequence shown here is derived from an EMBL/GenBank/DDBJ whole genome shotgun (WGS) entry which is preliminary data.</text>
</comment>
<dbReference type="Proteomes" id="UP001160483">
    <property type="component" value="Unassembled WGS sequence"/>
</dbReference>
<protein>
    <recommendedName>
        <fullName evidence="2">BRO1 domain-containing protein</fullName>
    </recommendedName>
</protein>
<evidence type="ECO:0000313" key="3">
    <source>
        <dbReference type="EMBL" id="CAH0474237.1"/>
    </source>
</evidence>
<keyword evidence="5" id="KW-1185">Reference proteome</keyword>
<dbReference type="AlphaFoldDB" id="A0AAU9KQ01"/>
<proteinExistence type="inferred from homology"/>
<dbReference type="Gene3D" id="1.25.40.280">
    <property type="entry name" value="alix/aip1 like domains"/>
    <property type="match status" value="2"/>
</dbReference>
<dbReference type="SMART" id="SM01041">
    <property type="entry name" value="BRO1"/>
    <property type="match status" value="1"/>
</dbReference>
<dbReference type="InterPro" id="IPR038499">
    <property type="entry name" value="BRO1_sf"/>
</dbReference>
<dbReference type="EMBL" id="CAKLCB010000056">
    <property type="protein sequence ID" value="CAH0514164.1"/>
    <property type="molecule type" value="Genomic_DNA"/>
</dbReference>
<dbReference type="Proteomes" id="UP001158986">
    <property type="component" value="Unassembled WGS sequence"/>
</dbReference>
<dbReference type="PANTHER" id="PTHR23032">
    <property type="entry name" value="BRO1 DOMAIN-CONTAINING PROTEIN BROX"/>
    <property type="match status" value="1"/>
</dbReference>
<dbReference type="InterPro" id="IPR038898">
    <property type="entry name" value="BROX"/>
</dbReference>
<sequence>MTQRQPLPLCCHVLGPGCKWSSKPKFATELTKFGISDKTDGVQRLARELSTARDALQLDSAQSHSFFQSADDISSYTEKLVQYLALVKGFMEAADRRQSGDHRLLSSMVPINDTIDGNGLRQPLVEKNGDHNEAAASDYSGCLNFCRWQDALTGRTIYTQSARHEYAHVLLAAGILMMTDARDKVDAIFFERLTELDETQLKLAHQLLLHASGVLEACLESMGITPRHIGAKFTDLGVHNEAPTEAQRLTPTVVPDDDMMAKWREEQLQAPESTKEIERGHSIKRAMEDVAMLKCVPDLADGRFPQLLAWIALVEAQELVILRGVTRKVVDFSLMAKLSTDISTRYKECQTLAFSLLPNSISTIAERIRLFCAYKGPYYQAISMYFQGAACMLIEDARNCVQAVANFHKALVLFEGVVPIERGYEAKMKADKVEKKRVSQLAAVFLRLQQIISRDLEIVTHRNDTVYYEPIPQSQVACNGVSLVKAVAFPSVSTSDLWRDDEITSCLKPTTVAASMEDSDNQQQRNSRARDGCCASCIVS</sequence>
<evidence type="ECO:0000313" key="4">
    <source>
        <dbReference type="EMBL" id="CAH0514164.1"/>
    </source>
</evidence>
<evidence type="ECO:0000256" key="1">
    <source>
        <dbReference type="ARBA" id="ARBA00008901"/>
    </source>
</evidence>
<evidence type="ECO:0000313" key="5">
    <source>
        <dbReference type="Proteomes" id="UP001158986"/>
    </source>
</evidence>